<dbReference type="InterPro" id="IPR000571">
    <property type="entry name" value="Znf_CCCH"/>
</dbReference>
<evidence type="ECO:0000256" key="5">
    <source>
        <dbReference type="PROSITE-ProRule" id="PRU00723"/>
    </source>
</evidence>
<protein>
    <recommendedName>
        <fullName evidence="6">C3H1-type domain-containing protein</fullName>
    </recommendedName>
</protein>
<proteinExistence type="predicted"/>
<keyword evidence="1 5" id="KW-0479">Metal-binding</keyword>
<feature type="zinc finger region" description="C3H1-type" evidence="5">
    <location>
        <begin position="20"/>
        <end position="48"/>
    </location>
</feature>
<sequence>MAIAVNEPIDSGEFDGPDKQDGEVYCIFFSKIGACKHGYKCSRTHIIPNFSQKVLFKSLCHNPVISKRQADTCTKVGMMNKDEQQYFDEFLKKRSRKSTTNMEK</sequence>
<keyword evidence="2" id="KW-0677">Repeat</keyword>
<dbReference type="GO" id="GO:0008270">
    <property type="term" value="F:zinc ion binding"/>
    <property type="evidence" value="ECO:0007669"/>
    <property type="project" value="UniProtKB-KW"/>
</dbReference>
<keyword evidence="8" id="KW-1185">Reference proteome</keyword>
<evidence type="ECO:0000256" key="3">
    <source>
        <dbReference type="ARBA" id="ARBA00022771"/>
    </source>
</evidence>
<accession>A0A2G9UEZ2</accession>
<evidence type="ECO:0000313" key="7">
    <source>
        <dbReference type="EMBL" id="PIO68302.1"/>
    </source>
</evidence>
<dbReference type="AlphaFoldDB" id="A0A2G9UEZ2"/>
<keyword evidence="3 5" id="KW-0863">Zinc-finger</keyword>
<evidence type="ECO:0000256" key="4">
    <source>
        <dbReference type="ARBA" id="ARBA00022833"/>
    </source>
</evidence>
<dbReference type="Pfam" id="PF00642">
    <property type="entry name" value="zf-CCCH"/>
    <property type="match status" value="1"/>
</dbReference>
<evidence type="ECO:0000259" key="6">
    <source>
        <dbReference type="PROSITE" id="PS50103"/>
    </source>
</evidence>
<evidence type="ECO:0000256" key="1">
    <source>
        <dbReference type="ARBA" id="ARBA00022723"/>
    </source>
</evidence>
<dbReference type="GO" id="GO:0003723">
    <property type="term" value="F:RNA binding"/>
    <property type="evidence" value="ECO:0007669"/>
    <property type="project" value="InterPro"/>
</dbReference>
<gene>
    <name evidence="7" type="ORF">TELCIR_09911</name>
</gene>
<name>A0A2G9UEZ2_TELCI</name>
<dbReference type="PRINTS" id="PR01848">
    <property type="entry name" value="U2AUXFACTOR"/>
</dbReference>
<dbReference type="GO" id="GO:0000398">
    <property type="term" value="P:mRNA splicing, via spliceosome"/>
    <property type="evidence" value="ECO:0007669"/>
    <property type="project" value="InterPro"/>
</dbReference>
<evidence type="ECO:0000256" key="2">
    <source>
        <dbReference type="ARBA" id="ARBA00022737"/>
    </source>
</evidence>
<dbReference type="GO" id="GO:0089701">
    <property type="term" value="C:U2AF complex"/>
    <property type="evidence" value="ECO:0007669"/>
    <property type="project" value="InterPro"/>
</dbReference>
<dbReference type="EMBL" id="KZ347157">
    <property type="protein sequence ID" value="PIO68302.1"/>
    <property type="molecule type" value="Genomic_DNA"/>
</dbReference>
<keyword evidence="4 5" id="KW-0862">Zinc</keyword>
<reference evidence="7 8" key="1">
    <citation type="submission" date="2015-09" db="EMBL/GenBank/DDBJ databases">
        <title>Draft genome of the parasitic nematode Teladorsagia circumcincta isolate WARC Sus (inbred).</title>
        <authorList>
            <person name="Mitreva M."/>
        </authorList>
    </citation>
    <scope>NUCLEOTIDE SEQUENCE [LARGE SCALE GENOMIC DNA]</scope>
    <source>
        <strain evidence="7 8">S</strain>
    </source>
</reference>
<feature type="domain" description="C3H1-type" evidence="6">
    <location>
        <begin position="20"/>
        <end position="48"/>
    </location>
</feature>
<dbReference type="InterPro" id="IPR009145">
    <property type="entry name" value="U2AF_small"/>
</dbReference>
<dbReference type="Proteomes" id="UP000230423">
    <property type="component" value="Unassembled WGS sequence"/>
</dbReference>
<organism evidence="7 8">
    <name type="scientific">Teladorsagia circumcincta</name>
    <name type="common">Brown stomach worm</name>
    <name type="synonym">Ostertagia circumcincta</name>
    <dbReference type="NCBI Taxonomy" id="45464"/>
    <lineage>
        <taxon>Eukaryota</taxon>
        <taxon>Metazoa</taxon>
        <taxon>Ecdysozoa</taxon>
        <taxon>Nematoda</taxon>
        <taxon>Chromadorea</taxon>
        <taxon>Rhabditida</taxon>
        <taxon>Rhabditina</taxon>
        <taxon>Rhabditomorpha</taxon>
        <taxon>Strongyloidea</taxon>
        <taxon>Trichostrongylidae</taxon>
        <taxon>Teladorsagia</taxon>
    </lineage>
</organism>
<dbReference type="PROSITE" id="PS50103">
    <property type="entry name" value="ZF_C3H1"/>
    <property type="match status" value="1"/>
</dbReference>
<dbReference type="OrthoDB" id="423462at2759"/>
<dbReference type="PANTHER" id="PTHR12620">
    <property type="entry name" value="U2 SNRNP AUXILIARY FACTOR, SMALL SUBUNIT"/>
    <property type="match status" value="1"/>
</dbReference>
<evidence type="ECO:0000313" key="8">
    <source>
        <dbReference type="Proteomes" id="UP000230423"/>
    </source>
</evidence>